<keyword evidence="3" id="KW-1185">Reference proteome</keyword>
<organism evidence="2 3">
    <name type="scientific">Aeropyrum pernix ovoid virus 1</name>
    <name type="common">APOV1</name>
    <dbReference type="NCBI Taxonomy" id="1032474"/>
    <lineage>
        <taxon>Viruses</taxon>
        <taxon>Viruses incertae sedis</taxon>
        <taxon>Guttaviridae</taxon>
        <taxon>Betaguttavirus</taxon>
    </lineage>
</organism>
<evidence type="ECO:0000256" key="1">
    <source>
        <dbReference type="SAM" id="Coils"/>
    </source>
</evidence>
<dbReference type="GeneID" id="26131600"/>
<dbReference type="EMBL" id="HE580237">
    <property type="protein sequence ID" value="CCD22144.1"/>
    <property type="molecule type" value="Genomic_DNA"/>
</dbReference>
<feature type="coiled-coil region" evidence="1">
    <location>
        <begin position="47"/>
        <end position="74"/>
    </location>
</feature>
<evidence type="ECO:0000313" key="2">
    <source>
        <dbReference type="EMBL" id="CCD22144.1"/>
    </source>
</evidence>
<dbReference type="KEGG" id="vg:26131600"/>
<dbReference type="RefSeq" id="YP_009177654.1">
    <property type="nucleotide sequence ID" value="NC_028256.1"/>
</dbReference>
<keyword evidence="1" id="KW-0175">Coiled coil</keyword>
<accession>G3CAU5</accession>
<sequence>MARSWVVAEAVALIEHYINVLIEIEKRLCPGSDACYSGYASIMAVDREKRSEAAERLREARKILEDARLGLERELTRAVLKELAEEKARELLDAAKQRLDGNGKLRVELESRG</sequence>
<protein>
    <submittedName>
        <fullName evidence="2">Uncharacterized protein</fullName>
    </submittedName>
</protein>
<dbReference type="Proteomes" id="UP000008911">
    <property type="component" value="Segment"/>
</dbReference>
<proteinExistence type="predicted"/>
<dbReference type="OrthoDB" id="39907at10239"/>
<organismHost>
    <name type="scientific">Aeropyrum pernix</name>
    <dbReference type="NCBI Taxonomy" id="56636"/>
</organismHost>
<reference evidence="2 3" key="1">
    <citation type="journal article" date="2011" name="J. Bacteriol.">
        <title>Provirus Induction in Hyperthermophilic Archaea: Characterization of Aeropyrum pernix Spindle-Shaped Virus 1 and Aeropyrum pernix Ovoid Virus 1.</title>
        <authorList>
            <person name="Mochizuki T."/>
            <person name="Sako Y."/>
            <person name="Prangishvili D."/>
        </authorList>
    </citation>
    <scope>NUCLEOTIDE SEQUENCE [LARGE SCALE GENOMIC DNA]</scope>
</reference>
<evidence type="ECO:0000313" key="3">
    <source>
        <dbReference type="Proteomes" id="UP000008911"/>
    </source>
</evidence>
<name>G3CAU5_APOV1</name>